<dbReference type="Proteomes" id="UP000185728">
    <property type="component" value="Unassembled WGS sequence"/>
</dbReference>
<evidence type="ECO:0000256" key="1">
    <source>
        <dbReference type="SAM" id="MobiDB-lite"/>
    </source>
</evidence>
<gene>
    <name evidence="2" type="ORF">SAMN05421766_10611</name>
</gene>
<name>A0ABY1L2X2_9FLAO</name>
<comment type="caution">
    <text evidence="2">The sequence shown here is derived from an EMBL/GenBank/DDBJ whole genome shotgun (WGS) entry which is preliminary data.</text>
</comment>
<organism evidence="2 3">
    <name type="scientific">Zobellia uliginosa</name>
    <dbReference type="NCBI Taxonomy" id="143224"/>
    <lineage>
        <taxon>Bacteria</taxon>
        <taxon>Pseudomonadati</taxon>
        <taxon>Bacteroidota</taxon>
        <taxon>Flavobacteriia</taxon>
        <taxon>Flavobacteriales</taxon>
        <taxon>Flavobacteriaceae</taxon>
        <taxon>Zobellia</taxon>
    </lineage>
</organism>
<dbReference type="EMBL" id="FTOB01000006">
    <property type="protein sequence ID" value="SIS97494.1"/>
    <property type="molecule type" value="Genomic_DNA"/>
</dbReference>
<proteinExistence type="predicted"/>
<feature type="region of interest" description="Disordered" evidence="1">
    <location>
        <begin position="73"/>
        <end position="100"/>
    </location>
</feature>
<sequence>MDKATNMSAEEWGDFTGQVAFEILMEIGTAESAAALTAAKVADRTVDAARVLDKLDDLGDAAKAADKLEDISDGTKLPKVPEELGPVLNKVDDMSPGSPGHKAWIQGGIDRGAAFKLTSPRIADNLWDAKRGAPTVFADELAQLKKAGYIEKDGHMVPKNNIKCG</sequence>
<accession>A0ABY1L2X2</accession>
<protein>
    <submittedName>
        <fullName evidence="2">Uncharacterized protein</fullName>
    </submittedName>
</protein>
<evidence type="ECO:0000313" key="2">
    <source>
        <dbReference type="EMBL" id="SIS97494.1"/>
    </source>
</evidence>
<reference evidence="2 3" key="1">
    <citation type="submission" date="2017-01" db="EMBL/GenBank/DDBJ databases">
        <authorList>
            <person name="Varghese N."/>
            <person name="Submissions S."/>
        </authorList>
    </citation>
    <scope>NUCLEOTIDE SEQUENCE [LARGE SCALE GENOMIC DNA]</scope>
    <source>
        <strain evidence="2 3">DSM 2061</strain>
    </source>
</reference>
<evidence type="ECO:0000313" key="3">
    <source>
        <dbReference type="Proteomes" id="UP000185728"/>
    </source>
</evidence>
<keyword evidence="3" id="KW-1185">Reference proteome</keyword>